<dbReference type="InterPro" id="IPR011989">
    <property type="entry name" value="ARM-like"/>
</dbReference>
<gene>
    <name evidence="3" type="ORF">BaRGS_00025364</name>
</gene>
<dbReference type="Pfam" id="PF13646">
    <property type="entry name" value="HEAT_2"/>
    <property type="match status" value="1"/>
</dbReference>
<dbReference type="Gene3D" id="3.40.50.10140">
    <property type="entry name" value="Toll/interleukin-1 receptor homology (TIR) domain"/>
    <property type="match status" value="1"/>
</dbReference>
<name>A0ABD0K8M6_9CAEN</name>
<dbReference type="PANTHER" id="PTHR12697:SF29">
    <property type="entry name" value="TIR DOMAIN-CONTAINING PROTEIN"/>
    <property type="match status" value="1"/>
</dbReference>
<evidence type="ECO:0000256" key="1">
    <source>
        <dbReference type="SAM" id="MobiDB-lite"/>
    </source>
</evidence>
<dbReference type="PANTHER" id="PTHR12697">
    <property type="entry name" value="PBS LYASE HEAT-LIKE PROTEIN"/>
    <property type="match status" value="1"/>
</dbReference>
<dbReference type="SUPFAM" id="SSF48371">
    <property type="entry name" value="ARM repeat"/>
    <property type="match status" value="1"/>
</dbReference>
<evidence type="ECO:0000313" key="3">
    <source>
        <dbReference type="EMBL" id="KAK7483424.1"/>
    </source>
</evidence>
<dbReference type="Pfam" id="PF13676">
    <property type="entry name" value="TIR_2"/>
    <property type="match status" value="1"/>
</dbReference>
<keyword evidence="4" id="KW-1185">Reference proteome</keyword>
<feature type="region of interest" description="Disordered" evidence="1">
    <location>
        <begin position="1"/>
        <end position="51"/>
    </location>
</feature>
<dbReference type="InterPro" id="IPR000157">
    <property type="entry name" value="TIR_dom"/>
</dbReference>
<dbReference type="SUPFAM" id="SSF52200">
    <property type="entry name" value="Toll/Interleukin receptor TIR domain"/>
    <property type="match status" value="1"/>
</dbReference>
<dbReference type="SMART" id="SM00567">
    <property type="entry name" value="EZ_HEAT"/>
    <property type="match status" value="3"/>
</dbReference>
<dbReference type="Proteomes" id="UP001519460">
    <property type="component" value="Unassembled WGS sequence"/>
</dbReference>
<feature type="region of interest" description="Disordered" evidence="1">
    <location>
        <begin position="131"/>
        <end position="203"/>
    </location>
</feature>
<evidence type="ECO:0000313" key="4">
    <source>
        <dbReference type="Proteomes" id="UP001519460"/>
    </source>
</evidence>
<dbReference type="InterPro" id="IPR035897">
    <property type="entry name" value="Toll_tir_struct_dom_sf"/>
</dbReference>
<dbReference type="Gene3D" id="1.25.10.10">
    <property type="entry name" value="Leucine-rich Repeat Variant"/>
    <property type="match status" value="1"/>
</dbReference>
<sequence length="683" mass="75691">MGNCLSDEAKGNSKEEPALQELKYLDRQQHGQAATRSGSLPAEGPHGYDDPGMMRPGYVMPPGYLTGMYPAYGGYPTMGHPMDPAGMYYQPRAPMLVVDPYSNYAYEIDGEGYEVSNYAYEIDGEVMLEEERRHHRRKRDHDRTKSARKDGDDEDKDDDKRAKEGDKKRERKRESTKTSQQNGGPTTANTTSPSSTGGAPTSTTVSPVAGFVATQVVQAATASSAAPPIRQKPPDYVPRDVMISYSRSDHATMTKIKDALEAAGLSVWVDVADISAGGDFLSMIGEAIIDAKAVKSRYCRDEVALAYVSNTAIFPVNISPKHDLVAIMDTGLKLQLAGYKWTSLEHPDNRDDNIRALVSTMKAEMDKLRQEQERVVVNSLDQATSSAAAGGTGVSSLDDVELGVGEGAGRGRSPPQSPQSDTEVNPLWLRELNRAPTVDRDDGVGHVMPEHFWSDRFGVSDYVDWDRFSAGFLEEFRDPIQQTFSEEDKQQLMVILKREMEVEADNRLYKYQFIAFCSQQGEATPVWQRVQEQARESFAMREVFSMDSSVRVEAIENLGKFRSAAVIDALRDLLTDPDANVRAVATVSLARTDANDPVTVRHIMRMLTDKDRLVREAGCLALGHLKARQAISKLTHIWRNDVISHVRDAAAAALRQIGGQEVEDVMRVTKVLAEEIRTLTEME</sequence>
<comment type="caution">
    <text evidence="3">The sequence shown here is derived from an EMBL/GenBank/DDBJ whole genome shotgun (WGS) entry which is preliminary data.</text>
</comment>
<feature type="compositionally biased region" description="Basic and acidic residues" evidence="1">
    <location>
        <begin position="141"/>
        <end position="151"/>
    </location>
</feature>
<dbReference type="EMBL" id="JACVVK020000227">
    <property type="protein sequence ID" value="KAK7483424.1"/>
    <property type="molecule type" value="Genomic_DNA"/>
</dbReference>
<dbReference type="InterPro" id="IPR004155">
    <property type="entry name" value="PBS_lyase_HEAT"/>
</dbReference>
<feature type="region of interest" description="Disordered" evidence="1">
    <location>
        <begin position="386"/>
        <end position="426"/>
    </location>
</feature>
<dbReference type="AlphaFoldDB" id="A0ABD0K8M6"/>
<reference evidence="3 4" key="1">
    <citation type="journal article" date="2023" name="Sci. Data">
        <title>Genome assembly of the Korean intertidal mud-creeper Batillaria attramentaria.</title>
        <authorList>
            <person name="Patra A.K."/>
            <person name="Ho P.T."/>
            <person name="Jun S."/>
            <person name="Lee S.J."/>
            <person name="Kim Y."/>
            <person name="Won Y.J."/>
        </authorList>
    </citation>
    <scope>NUCLEOTIDE SEQUENCE [LARGE SCALE GENOMIC DNA]</scope>
    <source>
        <strain evidence="3">Wonlab-2016</strain>
    </source>
</reference>
<protein>
    <recommendedName>
        <fullName evidence="2">TIR domain-containing protein</fullName>
    </recommendedName>
</protein>
<organism evidence="3 4">
    <name type="scientific">Batillaria attramentaria</name>
    <dbReference type="NCBI Taxonomy" id="370345"/>
    <lineage>
        <taxon>Eukaryota</taxon>
        <taxon>Metazoa</taxon>
        <taxon>Spiralia</taxon>
        <taxon>Lophotrochozoa</taxon>
        <taxon>Mollusca</taxon>
        <taxon>Gastropoda</taxon>
        <taxon>Caenogastropoda</taxon>
        <taxon>Sorbeoconcha</taxon>
        <taxon>Cerithioidea</taxon>
        <taxon>Batillariidae</taxon>
        <taxon>Batillaria</taxon>
    </lineage>
</organism>
<proteinExistence type="predicted"/>
<feature type="compositionally biased region" description="Basic and acidic residues" evidence="1">
    <location>
        <begin position="7"/>
        <end position="29"/>
    </location>
</feature>
<accession>A0ABD0K8M6</accession>
<dbReference type="InterPro" id="IPR016024">
    <property type="entry name" value="ARM-type_fold"/>
</dbReference>
<feature type="domain" description="TIR" evidence="2">
    <location>
        <begin position="241"/>
        <end position="357"/>
    </location>
</feature>
<feature type="compositionally biased region" description="Low complexity" evidence="1">
    <location>
        <begin position="177"/>
        <end position="203"/>
    </location>
</feature>
<evidence type="ECO:0000259" key="2">
    <source>
        <dbReference type="Pfam" id="PF13676"/>
    </source>
</evidence>
<feature type="compositionally biased region" description="Basic and acidic residues" evidence="1">
    <location>
        <begin position="158"/>
        <end position="176"/>
    </location>
</feature>